<reference evidence="1 2" key="1">
    <citation type="submission" date="2017-05" db="EMBL/GenBank/DDBJ databases">
        <title>The Genome Sequence of Enterococcus sp. 8G7_MSG3316.</title>
        <authorList>
            <consortium name="The Broad Institute Genomics Platform"/>
            <consortium name="The Broad Institute Genomic Center for Infectious Diseases"/>
            <person name="Earl A."/>
            <person name="Manson A."/>
            <person name="Schwartman J."/>
            <person name="Gilmore M."/>
            <person name="Abouelleil A."/>
            <person name="Cao P."/>
            <person name="Chapman S."/>
            <person name="Cusick C."/>
            <person name="Shea T."/>
            <person name="Young S."/>
            <person name="Neafsey D."/>
            <person name="Nusbaum C."/>
            <person name="Birren B."/>
        </authorList>
    </citation>
    <scope>NUCLEOTIDE SEQUENCE [LARGE SCALE GENOMIC DNA]</scope>
    <source>
        <strain evidence="1 2">8G7_MSG3316</strain>
    </source>
</reference>
<accession>A0A242A7P8</accession>
<dbReference type="RefSeq" id="WP_256926191.1">
    <property type="nucleotide sequence ID" value="NZ_NGKU01000001.1"/>
</dbReference>
<name>A0A242A7P8_9ENTE</name>
<proteinExistence type="predicted"/>
<sequence>MDEEIKFLKEKIEFLEALLELNSLSLEKAMETYKKLIDYIRNKE</sequence>
<gene>
    <name evidence="1" type="ORF">A5886_001830</name>
</gene>
<dbReference type="AlphaFoldDB" id="A0A242A7P8"/>
<keyword evidence="2" id="KW-1185">Reference proteome</keyword>
<evidence type="ECO:0000313" key="2">
    <source>
        <dbReference type="Proteomes" id="UP000195043"/>
    </source>
</evidence>
<organism evidence="1 2">
    <name type="scientific">Candidatus Enterococcus testudinis</name>
    <dbReference type="NCBI Taxonomy" id="1834191"/>
    <lineage>
        <taxon>Bacteria</taxon>
        <taxon>Bacillati</taxon>
        <taxon>Bacillota</taxon>
        <taxon>Bacilli</taxon>
        <taxon>Lactobacillales</taxon>
        <taxon>Enterococcaceae</taxon>
        <taxon>Enterococcus</taxon>
    </lineage>
</organism>
<dbReference type="EMBL" id="NGKU01000001">
    <property type="protein sequence ID" value="OTN76751.1"/>
    <property type="molecule type" value="Genomic_DNA"/>
</dbReference>
<protein>
    <submittedName>
        <fullName evidence="1">Uncharacterized protein</fullName>
    </submittedName>
</protein>
<evidence type="ECO:0000313" key="1">
    <source>
        <dbReference type="EMBL" id="OTN76751.1"/>
    </source>
</evidence>
<comment type="caution">
    <text evidence="1">The sequence shown here is derived from an EMBL/GenBank/DDBJ whole genome shotgun (WGS) entry which is preliminary data.</text>
</comment>
<dbReference type="Proteomes" id="UP000195043">
    <property type="component" value="Unassembled WGS sequence"/>
</dbReference>